<evidence type="ECO:0000313" key="1">
    <source>
        <dbReference type="EMBL" id="RDL38106.1"/>
    </source>
</evidence>
<sequence length="162" mass="18029">MKLEESHSFPYDKAVSSYFFTAFLARRNFVSQLGDGWMLIAVVEPVVRGFLRMGGTQQRLTTDVYAELRALDLQLPKHTSSSQSTRCIPTKPTRIPPYGATTGCLWSWANPREPYTDATNEIHAVNGIYNVDTVSVDNVYFLITSIAKLNSTGLLLGRAPLP</sequence>
<organism evidence="1 2">
    <name type="scientific">Venustampulla echinocandica</name>
    <dbReference type="NCBI Taxonomy" id="2656787"/>
    <lineage>
        <taxon>Eukaryota</taxon>
        <taxon>Fungi</taxon>
        <taxon>Dikarya</taxon>
        <taxon>Ascomycota</taxon>
        <taxon>Pezizomycotina</taxon>
        <taxon>Leotiomycetes</taxon>
        <taxon>Helotiales</taxon>
        <taxon>Pleuroascaceae</taxon>
        <taxon>Venustampulla</taxon>
    </lineage>
</organism>
<name>A0A370TRE5_9HELO</name>
<dbReference type="GeneID" id="43598388"/>
<protein>
    <submittedName>
        <fullName evidence="1">Uncharacterized protein</fullName>
    </submittedName>
</protein>
<proteinExistence type="predicted"/>
<accession>A0A370TRE5</accession>
<keyword evidence="2" id="KW-1185">Reference proteome</keyword>
<comment type="caution">
    <text evidence="1">The sequence shown here is derived from an EMBL/GenBank/DDBJ whole genome shotgun (WGS) entry which is preliminary data.</text>
</comment>
<dbReference type="Proteomes" id="UP000254866">
    <property type="component" value="Unassembled WGS sequence"/>
</dbReference>
<dbReference type="RefSeq" id="XP_031870762.1">
    <property type="nucleotide sequence ID" value="XM_032014162.1"/>
</dbReference>
<dbReference type="EMBL" id="NPIC01000003">
    <property type="protein sequence ID" value="RDL38106.1"/>
    <property type="molecule type" value="Genomic_DNA"/>
</dbReference>
<evidence type="ECO:0000313" key="2">
    <source>
        <dbReference type="Proteomes" id="UP000254866"/>
    </source>
</evidence>
<dbReference type="AlphaFoldDB" id="A0A370TRE5"/>
<gene>
    <name evidence="1" type="ORF">BP5553_05539</name>
</gene>
<reference evidence="1 2" key="1">
    <citation type="journal article" date="2018" name="IMA Fungus">
        <title>IMA Genome-F 9: Draft genome sequence of Annulohypoxylon stygium, Aspergillus mulundensis, Berkeleyomyces basicola (syn. Thielaviopsis basicola), Ceratocystis smalleyi, two Cercospora beticola strains, Coleophoma cylindrospora, Fusarium fracticaudum, Phialophora cf. hyalina, and Morchella septimelata.</title>
        <authorList>
            <person name="Wingfield B.D."/>
            <person name="Bills G.F."/>
            <person name="Dong Y."/>
            <person name="Huang W."/>
            <person name="Nel W.J."/>
            <person name="Swalarsk-Parry B.S."/>
            <person name="Vaghefi N."/>
            <person name="Wilken P.M."/>
            <person name="An Z."/>
            <person name="de Beer Z.W."/>
            <person name="De Vos L."/>
            <person name="Chen L."/>
            <person name="Duong T.A."/>
            <person name="Gao Y."/>
            <person name="Hammerbacher A."/>
            <person name="Kikkert J.R."/>
            <person name="Li Y."/>
            <person name="Li H."/>
            <person name="Li K."/>
            <person name="Li Q."/>
            <person name="Liu X."/>
            <person name="Ma X."/>
            <person name="Naidoo K."/>
            <person name="Pethybridge S.J."/>
            <person name="Sun J."/>
            <person name="Steenkamp E.T."/>
            <person name="van der Nest M.A."/>
            <person name="van Wyk S."/>
            <person name="Wingfield M.J."/>
            <person name="Xiong C."/>
            <person name="Yue Q."/>
            <person name="Zhang X."/>
        </authorList>
    </citation>
    <scope>NUCLEOTIDE SEQUENCE [LARGE SCALE GENOMIC DNA]</scope>
    <source>
        <strain evidence="1 2">BP 5553</strain>
    </source>
</reference>